<dbReference type="EMBL" id="CM029046">
    <property type="protein sequence ID" value="KAG2593054.1"/>
    <property type="molecule type" value="Genomic_DNA"/>
</dbReference>
<accession>A0A8T0S603</accession>
<organism evidence="1 2">
    <name type="scientific">Panicum virgatum</name>
    <name type="common">Blackwell switchgrass</name>
    <dbReference type="NCBI Taxonomy" id="38727"/>
    <lineage>
        <taxon>Eukaryota</taxon>
        <taxon>Viridiplantae</taxon>
        <taxon>Streptophyta</taxon>
        <taxon>Embryophyta</taxon>
        <taxon>Tracheophyta</taxon>
        <taxon>Spermatophyta</taxon>
        <taxon>Magnoliopsida</taxon>
        <taxon>Liliopsida</taxon>
        <taxon>Poales</taxon>
        <taxon>Poaceae</taxon>
        <taxon>PACMAD clade</taxon>
        <taxon>Panicoideae</taxon>
        <taxon>Panicodae</taxon>
        <taxon>Paniceae</taxon>
        <taxon>Panicinae</taxon>
        <taxon>Panicum</taxon>
        <taxon>Panicum sect. Hiantes</taxon>
    </lineage>
</organism>
<keyword evidence="2" id="KW-1185">Reference proteome</keyword>
<gene>
    <name evidence="1" type="ORF">PVAP13_5NG632034</name>
</gene>
<sequence>MMRFLPSRRCFLVFGPRTPPRYSMEQRGRLHPPASVRSSTILGRQAIRSIPIRWKGVVSCELRVGVWVSLVGDAVRLGLEPAAL</sequence>
<name>A0A8T0S603_PANVG</name>
<evidence type="ECO:0000313" key="1">
    <source>
        <dbReference type="EMBL" id="KAG2593054.1"/>
    </source>
</evidence>
<evidence type="ECO:0000313" key="2">
    <source>
        <dbReference type="Proteomes" id="UP000823388"/>
    </source>
</evidence>
<proteinExistence type="predicted"/>
<dbReference type="Proteomes" id="UP000823388">
    <property type="component" value="Chromosome 5N"/>
</dbReference>
<protein>
    <submittedName>
        <fullName evidence="1">Uncharacterized protein</fullName>
    </submittedName>
</protein>
<reference evidence="1" key="1">
    <citation type="submission" date="2020-05" db="EMBL/GenBank/DDBJ databases">
        <title>WGS assembly of Panicum virgatum.</title>
        <authorList>
            <person name="Lovell J.T."/>
            <person name="Jenkins J."/>
            <person name="Shu S."/>
            <person name="Juenger T.E."/>
            <person name="Schmutz J."/>
        </authorList>
    </citation>
    <scope>NUCLEOTIDE SEQUENCE</scope>
    <source>
        <strain evidence="1">AP13</strain>
    </source>
</reference>
<comment type="caution">
    <text evidence="1">The sequence shown here is derived from an EMBL/GenBank/DDBJ whole genome shotgun (WGS) entry which is preliminary data.</text>
</comment>
<dbReference type="AlphaFoldDB" id="A0A8T0S603"/>